<comment type="caution">
    <text evidence="1">The sequence shown here is derived from an EMBL/GenBank/DDBJ whole genome shotgun (WGS) entry which is preliminary data.</text>
</comment>
<name>A0ABS3PX81_9FLAO</name>
<dbReference type="EMBL" id="JAGDYP010000003">
    <property type="protein sequence ID" value="MBO1883925.1"/>
    <property type="molecule type" value="Genomic_DNA"/>
</dbReference>
<evidence type="ECO:0000313" key="1">
    <source>
        <dbReference type="EMBL" id="MBO1883925.1"/>
    </source>
</evidence>
<dbReference type="SUPFAM" id="SSF56059">
    <property type="entry name" value="Glutathione synthetase ATP-binding domain-like"/>
    <property type="match status" value="1"/>
</dbReference>
<evidence type="ECO:0000313" key="2">
    <source>
        <dbReference type="Proteomes" id="UP000681610"/>
    </source>
</evidence>
<protein>
    <recommendedName>
        <fullName evidence="3">ATP-grasp domain-containing protein</fullName>
    </recommendedName>
</protein>
<dbReference type="Gene3D" id="3.30.470.20">
    <property type="entry name" value="ATP-grasp fold, B domain"/>
    <property type="match status" value="1"/>
</dbReference>
<proteinExistence type="predicted"/>
<gene>
    <name evidence="1" type="ORF">J4N46_05735</name>
</gene>
<organism evidence="1 2">
    <name type="scientific">Capnocytophaga bilenii</name>
    <dbReference type="NCBI Taxonomy" id="2819369"/>
    <lineage>
        <taxon>Bacteria</taxon>
        <taxon>Pseudomonadati</taxon>
        <taxon>Bacteroidota</taxon>
        <taxon>Flavobacteriia</taxon>
        <taxon>Flavobacteriales</taxon>
        <taxon>Flavobacteriaceae</taxon>
        <taxon>Capnocytophaga</taxon>
    </lineage>
</organism>
<evidence type="ECO:0008006" key="3">
    <source>
        <dbReference type="Google" id="ProtNLM"/>
    </source>
</evidence>
<accession>A0ABS3PX81</accession>
<reference evidence="1 2" key="1">
    <citation type="submission" date="2021-03" db="EMBL/GenBank/DDBJ databases">
        <title>Isolation and description of Capnocytophaga bilenii sp. nov., a novel Capnocytophaga species, isolated from a gingivitis subject.</title>
        <authorList>
            <person name="Antezack A."/>
            <person name="Monnet-Corti V."/>
            <person name="La Scola B."/>
        </authorList>
    </citation>
    <scope>NUCLEOTIDE SEQUENCE [LARGE SCALE GENOMIC DNA]</scope>
    <source>
        <strain evidence="1 2">Marseille-Q4570</strain>
    </source>
</reference>
<dbReference type="RefSeq" id="WP_208058496.1">
    <property type="nucleotide sequence ID" value="NZ_JAGDYP010000003.1"/>
</dbReference>
<dbReference type="Proteomes" id="UP000681610">
    <property type="component" value="Unassembled WGS sequence"/>
</dbReference>
<keyword evidence="2" id="KW-1185">Reference proteome</keyword>
<sequence>MEKKLVIIQDGMLFPQRINAFESLKLEIITREFLKNNFQIINTTFEKIVNRGEQITDSYIFYASSQIPERKAYIDDVLYYLNMPINNNILLPKYEIFKCHENKGFQELYKNMIGLKSLNGTYHIDKQENNEFPFVLKLLEGYGSRSVFLVKNSISLKKIYHSKVVLKNKYLLLKHYLRSFLGRNTKEKKNYEIQLQTRRYITQPFVPNLEYDYKVLVFFEKVYVLKRYVKKNDFRASGSGLWEFTDDKNVPKAVLDFSYSCYEKLDLPFVSLDICSDEKQCYLIEFQGNHFGPVTLLNSKGYFDYNQSWNFITKTSDLEIEIANSLLAYIQKKK</sequence>